<keyword evidence="4" id="KW-1185">Reference proteome</keyword>
<evidence type="ECO:0000313" key="3">
    <source>
        <dbReference type="EMBL" id="CAL8108789.1"/>
    </source>
</evidence>
<feature type="region of interest" description="Disordered" evidence="2">
    <location>
        <begin position="359"/>
        <end position="391"/>
    </location>
</feature>
<name>A0ABP1QMU0_9HEXA</name>
<evidence type="ECO:0000256" key="2">
    <source>
        <dbReference type="SAM" id="MobiDB-lite"/>
    </source>
</evidence>
<dbReference type="Proteomes" id="UP001642540">
    <property type="component" value="Unassembled WGS sequence"/>
</dbReference>
<reference evidence="3 4" key="1">
    <citation type="submission" date="2024-08" db="EMBL/GenBank/DDBJ databases">
        <authorList>
            <person name="Cucini C."/>
            <person name="Frati F."/>
        </authorList>
    </citation>
    <scope>NUCLEOTIDE SEQUENCE [LARGE SCALE GENOMIC DNA]</scope>
</reference>
<protein>
    <submittedName>
        <fullName evidence="3">Uncharacterized protein</fullName>
    </submittedName>
</protein>
<feature type="compositionally biased region" description="Polar residues" evidence="2">
    <location>
        <begin position="375"/>
        <end position="388"/>
    </location>
</feature>
<accession>A0ABP1QMU0</accession>
<evidence type="ECO:0000313" key="4">
    <source>
        <dbReference type="Proteomes" id="UP001642540"/>
    </source>
</evidence>
<dbReference type="EMBL" id="CAXLJM020000040">
    <property type="protein sequence ID" value="CAL8108789.1"/>
    <property type="molecule type" value="Genomic_DNA"/>
</dbReference>
<organism evidence="3 4">
    <name type="scientific">Orchesella dallaii</name>
    <dbReference type="NCBI Taxonomy" id="48710"/>
    <lineage>
        <taxon>Eukaryota</taxon>
        <taxon>Metazoa</taxon>
        <taxon>Ecdysozoa</taxon>
        <taxon>Arthropoda</taxon>
        <taxon>Hexapoda</taxon>
        <taxon>Collembola</taxon>
        <taxon>Entomobryomorpha</taxon>
        <taxon>Entomobryoidea</taxon>
        <taxon>Orchesellidae</taxon>
        <taxon>Orchesellinae</taxon>
        <taxon>Orchesella</taxon>
    </lineage>
</organism>
<sequence>MDFEFKIRRAVSLQGPLPPLILTTRLSKSLPNVSFESGCGCSKKSSQRQKILKKTWDRMKNMIGVESVKKRVPERVIDNESERIRRNYALLQKRLSEELHARMSECKDKHHDNLSDDFRKRLMQWEMWKASTGKAQYTEEEILQIIPSEFGKKLIEWEWMKEGRKVCEDVGTLDWVEKNLEELRNEKRNLISRLRVINERENRLVRIRNALKHPPDGIWIKTPTGKCRVEKLTDEFAKKIYEWEEKRCVRAEFSTIALLDPKYYEHDKREAHSSRESVCSEDYEYQAGVRKSSSRSLTSEDEEEESIRKRVFKDAEAQTDVVLRAQAVVVEEDKENSSVFVKTNRTIFAPVHEQQMNSWKTTVVKQEQKDRERPTINSYRPQPKTQLTHKFPKRGGKIPVWCSPLVARKQFACDQDYTIDSFLQKSSLLSQAARGSGGAASLQDTHQDTSNRLQLPRKYTIGGGFPPGGSLLSRSNSFGFGRKSNALRVEPESSIGSTVSVCSVSKSKSTGSISRKFGRVLFGLVGRRDSVKGVDDRGLGDKSPMQ</sequence>
<keyword evidence="1" id="KW-0175">Coiled coil</keyword>
<proteinExistence type="predicted"/>
<evidence type="ECO:0000256" key="1">
    <source>
        <dbReference type="SAM" id="Coils"/>
    </source>
</evidence>
<comment type="caution">
    <text evidence="3">The sequence shown here is derived from an EMBL/GenBank/DDBJ whole genome shotgun (WGS) entry which is preliminary data.</text>
</comment>
<gene>
    <name evidence="3" type="ORF">ODALV1_LOCUS13089</name>
</gene>
<feature type="coiled-coil region" evidence="1">
    <location>
        <begin position="173"/>
        <end position="200"/>
    </location>
</feature>